<dbReference type="SUPFAM" id="SSF143243">
    <property type="entry name" value="Nqo5-like"/>
    <property type="match status" value="1"/>
</dbReference>
<evidence type="ECO:0000259" key="2">
    <source>
        <dbReference type="Pfam" id="PF00329"/>
    </source>
</evidence>
<dbReference type="Gene3D" id="3.30.460.80">
    <property type="entry name" value="NADH:ubiquinone oxidoreductase, 30kDa subunit"/>
    <property type="match status" value="1"/>
</dbReference>
<dbReference type="OrthoDB" id="9803286at2"/>
<organism evidence="3 4">
    <name type="scientific">Dehalococcoides mccartyi</name>
    <dbReference type="NCBI Taxonomy" id="61435"/>
    <lineage>
        <taxon>Bacteria</taxon>
        <taxon>Bacillati</taxon>
        <taxon>Chloroflexota</taxon>
        <taxon>Dehalococcoidia</taxon>
        <taxon>Dehalococcoidales</taxon>
        <taxon>Dehalococcoidaceae</taxon>
        <taxon>Dehalococcoides</taxon>
    </lineage>
</organism>
<dbReference type="InterPro" id="IPR001268">
    <property type="entry name" value="NADH_UbQ_OxRdtase_30kDa_su"/>
</dbReference>
<keyword evidence="3" id="KW-0830">Ubiquinone</keyword>
<accession>A0A142V9U8</accession>
<evidence type="ECO:0000313" key="4">
    <source>
        <dbReference type="Proteomes" id="UP000076394"/>
    </source>
</evidence>
<dbReference type="PATRIC" id="fig|61435.13.peg.815"/>
<dbReference type="PANTHER" id="PTHR10884:SF14">
    <property type="entry name" value="NADH DEHYDROGENASE [UBIQUINONE] IRON-SULFUR PROTEIN 3, MITOCHONDRIAL"/>
    <property type="match status" value="1"/>
</dbReference>
<protein>
    <submittedName>
        <fullName evidence="3">NADH ubiquinone oxidoreductase chain C</fullName>
    </submittedName>
</protein>
<name>A0A142V9U8_9CHLR</name>
<comment type="similarity">
    <text evidence="1">Belongs to the complex I 30 kDa subunit family.</text>
</comment>
<dbReference type="EMBL" id="CP011127">
    <property type="protein sequence ID" value="AMU86604.1"/>
    <property type="molecule type" value="Genomic_DNA"/>
</dbReference>
<dbReference type="PANTHER" id="PTHR10884">
    <property type="entry name" value="NADH DEHYDROGENASE UBIQUINONE IRON-SULFUR PROTEIN 3"/>
    <property type="match status" value="1"/>
</dbReference>
<dbReference type="InterPro" id="IPR037232">
    <property type="entry name" value="NADH_quin_OxRdtase_su_C/D-like"/>
</dbReference>
<dbReference type="Pfam" id="PF00329">
    <property type="entry name" value="Complex1_30kDa"/>
    <property type="match status" value="1"/>
</dbReference>
<dbReference type="RefSeq" id="WP_034376499.1">
    <property type="nucleotide sequence ID" value="NZ_AP024514.1"/>
</dbReference>
<evidence type="ECO:0000313" key="3">
    <source>
        <dbReference type="EMBL" id="AMU86604.1"/>
    </source>
</evidence>
<feature type="domain" description="NADH:ubiquinone oxidoreductase 30kDa subunit" evidence="2">
    <location>
        <begin position="31"/>
        <end position="146"/>
    </location>
</feature>
<gene>
    <name evidence="3" type="ORF">Dm11a5_0778</name>
</gene>
<reference evidence="3 4" key="1">
    <citation type="submission" date="2015-03" db="EMBL/GenBank/DDBJ databases">
        <title>Genomic characterization of Dehalococcoides mccartyi strain 11a5, an unusal plasmid-containing chloroethene dechlorinator.</title>
        <authorList>
            <person name="Zhao S."/>
            <person name="Ding C."/>
            <person name="He J."/>
        </authorList>
    </citation>
    <scope>NUCLEOTIDE SEQUENCE [LARGE SCALE GENOMIC DNA]</scope>
    <source>
        <strain evidence="3 4">11a5</strain>
    </source>
</reference>
<proteinExistence type="inferred from homology"/>
<evidence type="ECO:0000256" key="1">
    <source>
        <dbReference type="ARBA" id="ARBA00007569"/>
    </source>
</evidence>
<dbReference type="Proteomes" id="UP000076394">
    <property type="component" value="Chromosome"/>
</dbReference>
<dbReference type="GO" id="GO:0008137">
    <property type="term" value="F:NADH dehydrogenase (ubiquinone) activity"/>
    <property type="evidence" value="ECO:0007669"/>
    <property type="project" value="InterPro"/>
</dbReference>
<sequence length="149" mass="17059">MTAVLDYPQLKAALSKELPGIKIQADGSFLLVSPEDMHKVCERLTSLPSIQMDYLTNLTAADYPEYIEIIFHLNSITHNTSATVKTRLTDKKNPKIASVVDIWRGAELQEREIYDLFGVFFENHIGLKRIFLWEGFEGYPLRKDFVNGH</sequence>
<dbReference type="AlphaFoldDB" id="A0A142V9U8"/>